<feature type="region of interest" description="Disordered" evidence="5">
    <location>
        <begin position="271"/>
        <end position="335"/>
    </location>
</feature>
<dbReference type="Pfam" id="PF00569">
    <property type="entry name" value="ZZ"/>
    <property type="match status" value="1"/>
</dbReference>
<feature type="compositionally biased region" description="Pro residues" evidence="5">
    <location>
        <begin position="314"/>
        <end position="323"/>
    </location>
</feature>
<protein>
    <recommendedName>
        <fullName evidence="6">ZZ-type domain-containing protein</fullName>
    </recommendedName>
</protein>
<feature type="region of interest" description="Disordered" evidence="5">
    <location>
        <begin position="784"/>
        <end position="860"/>
    </location>
</feature>
<feature type="domain" description="ZZ-type" evidence="6">
    <location>
        <begin position="586"/>
        <end position="639"/>
    </location>
</feature>
<keyword evidence="2 4" id="KW-0863">Zinc-finger</keyword>
<proteinExistence type="predicted"/>
<keyword evidence="8" id="KW-1185">Reference proteome</keyword>
<feature type="compositionally biased region" description="Basic and acidic residues" evidence="5">
    <location>
        <begin position="501"/>
        <end position="512"/>
    </location>
</feature>
<feature type="region of interest" description="Disordered" evidence="5">
    <location>
        <begin position="1"/>
        <end position="20"/>
    </location>
</feature>
<dbReference type="SUPFAM" id="SSF57850">
    <property type="entry name" value="RING/U-box"/>
    <property type="match status" value="1"/>
</dbReference>
<dbReference type="AlphaFoldDB" id="K3WXN6"/>
<dbReference type="HOGENOM" id="CLU_347330_0_0_1"/>
<sequence>MGGEDAAAFSSNAASYAQHKVTQEQLRATQEELSSKIRELQIYETNFIQQKRELTRWKKKFEYIFRENELLSLETAKLDASHKQIAFLQQEIKFKEEEGNALRGLVSALEASNKKARVSRLDSAARLAGKKDLPEAALAGAALLKKENGENTVSAANSVAPSEGADANAEALEKERKERIEERERYLAEISALKSENSMLLKDLDRKELALQLREEKVAAHKERIESLEQSLKEEQDKHLEQLREKQDKIVDLEIQIQQMEMRRRSSAAYFARDNDDDGGIGFGPTHRLKDQASTGDDDAPKDEEDPDFDENPDTPPGTPPPISAGGLLPPEDPMQDQIMRDWEVDRRVRAAASVVFDENKLRDFIDKLPYETKDGTSRILMDAVAPEGDQQIAESQILIKAVSKETQKELKEFLIPLLKAHKTTRVTYATMQRKTLVTDVRITLEPRASSVTGNLGPEEKRFGKDHAFYGPSNDDVAKLVMHTPRTLSTQNKASYVSKPQVDHQPHQHADGEGIESPGTPNQQPGELDTPANDAPHENAVVNRRWRGMSVPSAIAVGKTAKLMGTMVAGAKNRVAAKFTNSKYSHEGTSCQFCKMSPIIGQRYSCATCVGFDLCENCYSLGGHGLENSDEMFYRVQELVLARCARLIDEVDLLELLRFEICRSNLRKFNFCLNWLADIINGKTSRDLQARALEIPSIRRDVRKRFVPLLMVVCSDRDDIEVKTEWELESDNSAEVHSVVRGSLSQGDGKFLETLRIWVADQYRTTSPFVERNLLKYREGGMALEEEDEEDEDLGGHGDKRTPEGSENGPTVHTPKGAPLSKKPPLAQKKSNKTLDQEEERSATSQQGFLERNHISSEEF</sequence>
<evidence type="ECO:0000256" key="1">
    <source>
        <dbReference type="ARBA" id="ARBA00022723"/>
    </source>
</evidence>
<name>K3WXN6_GLOUD</name>
<evidence type="ECO:0000256" key="4">
    <source>
        <dbReference type="PROSITE-ProRule" id="PRU00228"/>
    </source>
</evidence>
<dbReference type="eggNOG" id="ENOG502S77W">
    <property type="taxonomic scope" value="Eukaryota"/>
</dbReference>
<dbReference type="Proteomes" id="UP000019132">
    <property type="component" value="Unassembled WGS sequence"/>
</dbReference>
<evidence type="ECO:0000256" key="2">
    <source>
        <dbReference type="ARBA" id="ARBA00022771"/>
    </source>
</evidence>
<dbReference type="VEuPathDB" id="FungiDB:PYU1_G009716"/>
<evidence type="ECO:0000256" key="5">
    <source>
        <dbReference type="SAM" id="MobiDB-lite"/>
    </source>
</evidence>
<dbReference type="EnsemblProtists" id="PYU1_T009734">
    <property type="protein sequence ID" value="PYU1_T009734"/>
    <property type="gene ID" value="PYU1_G009716"/>
</dbReference>
<dbReference type="EMBL" id="GL376615">
    <property type="status" value="NOT_ANNOTATED_CDS"/>
    <property type="molecule type" value="Genomic_DNA"/>
</dbReference>
<reference evidence="8" key="1">
    <citation type="journal article" date="2010" name="Genome Biol.">
        <title>Genome sequence of the necrotrophic plant pathogen Pythium ultimum reveals original pathogenicity mechanisms and effector repertoire.</title>
        <authorList>
            <person name="Levesque C.A."/>
            <person name="Brouwer H."/>
            <person name="Cano L."/>
            <person name="Hamilton J.P."/>
            <person name="Holt C."/>
            <person name="Huitema E."/>
            <person name="Raffaele S."/>
            <person name="Robideau G.P."/>
            <person name="Thines M."/>
            <person name="Win J."/>
            <person name="Zerillo M.M."/>
            <person name="Beakes G.W."/>
            <person name="Boore J.L."/>
            <person name="Busam D."/>
            <person name="Dumas B."/>
            <person name="Ferriera S."/>
            <person name="Fuerstenberg S.I."/>
            <person name="Gachon C.M."/>
            <person name="Gaulin E."/>
            <person name="Govers F."/>
            <person name="Grenville-Briggs L."/>
            <person name="Horner N."/>
            <person name="Hostetler J."/>
            <person name="Jiang R.H."/>
            <person name="Johnson J."/>
            <person name="Krajaejun T."/>
            <person name="Lin H."/>
            <person name="Meijer H.J."/>
            <person name="Moore B."/>
            <person name="Morris P."/>
            <person name="Phuntmart V."/>
            <person name="Puiu D."/>
            <person name="Shetty J."/>
            <person name="Stajich J.E."/>
            <person name="Tripathy S."/>
            <person name="Wawra S."/>
            <person name="van West P."/>
            <person name="Whitty B.R."/>
            <person name="Coutinho P.M."/>
            <person name="Henrissat B."/>
            <person name="Martin F."/>
            <person name="Thomas P.D."/>
            <person name="Tyler B.M."/>
            <person name="De Vries R.P."/>
            <person name="Kamoun S."/>
            <person name="Yandell M."/>
            <person name="Tisserat N."/>
            <person name="Buell C.R."/>
        </authorList>
    </citation>
    <scope>NUCLEOTIDE SEQUENCE</scope>
    <source>
        <strain evidence="8">DAOM:BR144</strain>
    </source>
</reference>
<dbReference type="GO" id="GO:0008270">
    <property type="term" value="F:zinc ion binding"/>
    <property type="evidence" value="ECO:0007669"/>
    <property type="project" value="UniProtKB-KW"/>
</dbReference>
<keyword evidence="1" id="KW-0479">Metal-binding</keyword>
<dbReference type="InterPro" id="IPR043145">
    <property type="entry name" value="Znf_ZZ_sf"/>
</dbReference>
<dbReference type="OMA" id="FNFCLNW"/>
<dbReference type="InterPro" id="IPR000433">
    <property type="entry name" value="Znf_ZZ"/>
</dbReference>
<organism evidence="7 8">
    <name type="scientific">Globisporangium ultimum (strain ATCC 200006 / CBS 805.95 / DAOM BR144)</name>
    <name type="common">Pythium ultimum</name>
    <dbReference type="NCBI Taxonomy" id="431595"/>
    <lineage>
        <taxon>Eukaryota</taxon>
        <taxon>Sar</taxon>
        <taxon>Stramenopiles</taxon>
        <taxon>Oomycota</taxon>
        <taxon>Peronosporomycetes</taxon>
        <taxon>Pythiales</taxon>
        <taxon>Pythiaceae</taxon>
        <taxon>Globisporangium</taxon>
    </lineage>
</organism>
<accession>K3WXN6</accession>
<feature type="compositionally biased region" description="Acidic residues" evidence="5">
    <location>
        <begin position="784"/>
        <end position="793"/>
    </location>
</feature>
<evidence type="ECO:0000256" key="3">
    <source>
        <dbReference type="ARBA" id="ARBA00022833"/>
    </source>
</evidence>
<feature type="compositionally biased region" description="Acidic residues" evidence="5">
    <location>
        <begin position="296"/>
        <end position="313"/>
    </location>
</feature>
<reference evidence="8" key="2">
    <citation type="submission" date="2010-04" db="EMBL/GenBank/DDBJ databases">
        <authorList>
            <person name="Buell R."/>
            <person name="Hamilton J."/>
            <person name="Hostetler J."/>
        </authorList>
    </citation>
    <scope>NUCLEOTIDE SEQUENCE [LARGE SCALE GENOMIC DNA]</scope>
    <source>
        <strain evidence="8">DAOM:BR144</strain>
    </source>
</reference>
<evidence type="ECO:0000313" key="7">
    <source>
        <dbReference type="EnsemblProtists" id="PYU1_T009734"/>
    </source>
</evidence>
<dbReference type="PANTHER" id="PTHR20930:SF0">
    <property type="entry name" value="PROTEIN ILRUN"/>
    <property type="match status" value="1"/>
</dbReference>
<keyword evidence="3" id="KW-0862">Zinc</keyword>
<feature type="region of interest" description="Disordered" evidence="5">
    <location>
        <begin position="154"/>
        <end position="176"/>
    </location>
</feature>
<dbReference type="PROSITE" id="PS01357">
    <property type="entry name" value="ZF_ZZ_1"/>
    <property type="match status" value="1"/>
</dbReference>
<feature type="compositionally biased region" description="Low complexity" evidence="5">
    <location>
        <begin position="1"/>
        <end position="17"/>
    </location>
</feature>
<feature type="region of interest" description="Disordered" evidence="5">
    <location>
        <begin position="489"/>
        <end position="536"/>
    </location>
</feature>
<dbReference type="Gene3D" id="3.30.60.90">
    <property type="match status" value="1"/>
</dbReference>
<dbReference type="PROSITE" id="PS50135">
    <property type="entry name" value="ZF_ZZ_2"/>
    <property type="match status" value="1"/>
</dbReference>
<feature type="compositionally biased region" description="Basic and acidic residues" evidence="5">
    <location>
        <begin position="794"/>
        <end position="804"/>
    </location>
</feature>
<dbReference type="STRING" id="431595.K3WXN6"/>
<evidence type="ECO:0000259" key="6">
    <source>
        <dbReference type="PROSITE" id="PS50135"/>
    </source>
</evidence>
<dbReference type="SMART" id="SM00291">
    <property type="entry name" value="ZnF_ZZ"/>
    <property type="match status" value="1"/>
</dbReference>
<feature type="compositionally biased region" description="Basic and acidic residues" evidence="5">
    <location>
        <begin position="851"/>
        <end position="860"/>
    </location>
</feature>
<dbReference type="InParanoid" id="K3WXN6"/>
<feature type="compositionally biased region" description="Basic and acidic residues" evidence="5">
    <location>
        <begin position="833"/>
        <end position="842"/>
    </location>
</feature>
<evidence type="ECO:0000313" key="8">
    <source>
        <dbReference type="Proteomes" id="UP000019132"/>
    </source>
</evidence>
<reference evidence="7" key="3">
    <citation type="submission" date="2015-02" db="UniProtKB">
        <authorList>
            <consortium name="EnsemblProtists"/>
        </authorList>
    </citation>
    <scope>IDENTIFICATION</scope>
    <source>
        <strain evidence="7">DAOM BR144</strain>
    </source>
</reference>
<dbReference type="PANTHER" id="PTHR20930">
    <property type="entry name" value="OVARIAN CARCINOMA ANTIGEN CA125-RELATED"/>
    <property type="match status" value="1"/>
</dbReference>